<keyword evidence="1" id="KW-0106">Calcium</keyword>
<dbReference type="Proteomes" id="UP000410492">
    <property type="component" value="Unassembled WGS sequence"/>
</dbReference>
<accession>A0A653DFJ1</accession>
<feature type="non-terminal residue" evidence="2">
    <location>
        <position position="184"/>
    </location>
</feature>
<evidence type="ECO:0000313" key="3">
    <source>
        <dbReference type="Proteomes" id="UP000410492"/>
    </source>
</evidence>
<dbReference type="OrthoDB" id="343296at2759"/>
<dbReference type="AlphaFoldDB" id="A0A653DFJ1"/>
<dbReference type="InterPro" id="IPR018247">
    <property type="entry name" value="EF_Hand_1_Ca_BS"/>
</dbReference>
<dbReference type="InterPro" id="IPR011992">
    <property type="entry name" value="EF-hand-dom_pair"/>
</dbReference>
<reference evidence="2 3" key="1">
    <citation type="submission" date="2019-01" db="EMBL/GenBank/DDBJ databases">
        <authorList>
            <person name="Sayadi A."/>
        </authorList>
    </citation>
    <scope>NUCLEOTIDE SEQUENCE [LARGE SCALE GENOMIC DNA]</scope>
</reference>
<proteinExistence type="predicted"/>
<organism evidence="2 3">
    <name type="scientific">Callosobruchus maculatus</name>
    <name type="common">Southern cowpea weevil</name>
    <name type="synonym">Pulse bruchid</name>
    <dbReference type="NCBI Taxonomy" id="64391"/>
    <lineage>
        <taxon>Eukaryota</taxon>
        <taxon>Metazoa</taxon>
        <taxon>Ecdysozoa</taxon>
        <taxon>Arthropoda</taxon>
        <taxon>Hexapoda</taxon>
        <taxon>Insecta</taxon>
        <taxon>Pterygota</taxon>
        <taxon>Neoptera</taxon>
        <taxon>Endopterygota</taxon>
        <taxon>Coleoptera</taxon>
        <taxon>Polyphaga</taxon>
        <taxon>Cucujiformia</taxon>
        <taxon>Chrysomeloidea</taxon>
        <taxon>Chrysomelidae</taxon>
        <taxon>Bruchinae</taxon>
        <taxon>Bruchini</taxon>
        <taxon>Callosobruchus</taxon>
    </lineage>
</organism>
<evidence type="ECO:0000256" key="1">
    <source>
        <dbReference type="ARBA" id="ARBA00022837"/>
    </source>
</evidence>
<evidence type="ECO:0000313" key="2">
    <source>
        <dbReference type="EMBL" id="VEN58783.1"/>
    </source>
</evidence>
<sequence length="184" mass="21477">MGIRLSRLLSRIFDYPLKSNRPDIITCHQSGIDNTTRGKSDYDLVVEEFTKRLLEKRQQNRSSINGKSWEEREFLLKFPGWNESTVGYLHSLFLSCYNQKDKMLDLRGFLCILECLGDKSDHRKRLRRFGRADSDKDGMIDYNEYLGLIYNYDSVAKKGMSHLAKKCLRVAEKAQFVSSLSMEK</sequence>
<gene>
    <name evidence="2" type="ORF">CALMAC_LOCUS17041</name>
</gene>
<dbReference type="Gene3D" id="1.10.238.10">
    <property type="entry name" value="EF-hand"/>
    <property type="match status" value="1"/>
</dbReference>
<evidence type="ECO:0008006" key="4">
    <source>
        <dbReference type="Google" id="ProtNLM"/>
    </source>
</evidence>
<dbReference type="SUPFAM" id="SSF47473">
    <property type="entry name" value="EF-hand"/>
    <property type="match status" value="1"/>
</dbReference>
<dbReference type="PROSITE" id="PS00018">
    <property type="entry name" value="EF_HAND_1"/>
    <property type="match status" value="1"/>
</dbReference>
<dbReference type="EMBL" id="CAACVG010011763">
    <property type="protein sequence ID" value="VEN58783.1"/>
    <property type="molecule type" value="Genomic_DNA"/>
</dbReference>
<protein>
    <recommendedName>
        <fullName evidence="4">EF-hand domain-containing protein</fullName>
    </recommendedName>
</protein>
<keyword evidence="3" id="KW-1185">Reference proteome</keyword>
<name>A0A653DFJ1_CALMS</name>